<proteinExistence type="predicted"/>
<gene>
    <name evidence="2" type="ORF">ACG02S_25340</name>
</gene>
<dbReference type="EMBL" id="JBIGHY010000018">
    <property type="protein sequence ID" value="MFG6417223.1"/>
    <property type="molecule type" value="Genomic_DNA"/>
</dbReference>
<feature type="transmembrane region" description="Helical" evidence="1">
    <location>
        <begin position="67"/>
        <end position="90"/>
    </location>
</feature>
<comment type="caution">
    <text evidence="2">The sequence shown here is derived from an EMBL/GenBank/DDBJ whole genome shotgun (WGS) entry which is preliminary data.</text>
</comment>
<evidence type="ECO:0000313" key="2">
    <source>
        <dbReference type="EMBL" id="MFG6417223.1"/>
    </source>
</evidence>
<keyword evidence="1" id="KW-1133">Transmembrane helix</keyword>
<reference evidence="2 3" key="1">
    <citation type="submission" date="2024-09" db="EMBL/GenBank/DDBJ databases">
        <title>Novel species of the genus Pelomonas and Roseateles isolated from streams.</title>
        <authorList>
            <person name="Lu H."/>
        </authorList>
    </citation>
    <scope>NUCLEOTIDE SEQUENCE [LARGE SCALE GENOMIC DNA]</scope>
    <source>
        <strain evidence="2 3">DC23W</strain>
    </source>
</reference>
<feature type="transmembrane region" description="Helical" evidence="1">
    <location>
        <begin position="12"/>
        <end position="29"/>
    </location>
</feature>
<name>A0ABW7EUS1_9BURK</name>
<keyword evidence="3" id="KW-1185">Reference proteome</keyword>
<sequence length="139" mass="15037">MISLLVRRPGAVIAAGCAAQLIFVLGWIMLGKQNAPQWEKWSLVGFFLAASFAALFKIAAQGLWRDLLLCCGGLAAGSVVIYQALGFTLFPGLVKDIGLFTWQHLGKALSVLLVSCVAYLMLALVIRLVVHLGRERPAR</sequence>
<feature type="transmembrane region" description="Helical" evidence="1">
    <location>
        <begin position="110"/>
        <end position="130"/>
    </location>
</feature>
<keyword evidence="1" id="KW-0812">Transmembrane</keyword>
<dbReference type="Proteomes" id="UP001606300">
    <property type="component" value="Unassembled WGS sequence"/>
</dbReference>
<protein>
    <submittedName>
        <fullName evidence="2">Uncharacterized protein</fullName>
    </submittedName>
</protein>
<feature type="transmembrane region" description="Helical" evidence="1">
    <location>
        <begin position="41"/>
        <end position="60"/>
    </location>
</feature>
<dbReference type="RefSeq" id="WP_394473282.1">
    <property type="nucleotide sequence ID" value="NZ_JBIGHY010000018.1"/>
</dbReference>
<accession>A0ABW7EUS1</accession>
<keyword evidence="1" id="KW-0472">Membrane</keyword>
<evidence type="ECO:0000256" key="1">
    <source>
        <dbReference type="SAM" id="Phobius"/>
    </source>
</evidence>
<evidence type="ECO:0000313" key="3">
    <source>
        <dbReference type="Proteomes" id="UP001606300"/>
    </source>
</evidence>
<organism evidence="2 3">
    <name type="scientific">Pelomonas dachongensis</name>
    <dbReference type="NCBI Taxonomy" id="3299029"/>
    <lineage>
        <taxon>Bacteria</taxon>
        <taxon>Pseudomonadati</taxon>
        <taxon>Pseudomonadota</taxon>
        <taxon>Betaproteobacteria</taxon>
        <taxon>Burkholderiales</taxon>
        <taxon>Sphaerotilaceae</taxon>
        <taxon>Roseateles</taxon>
    </lineage>
</organism>